<dbReference type="STRING" id="6526.A0A2C9L9Y2"/>
<dbReference type="AlphaFoldDB" id="A0A2C9L9Y2"/>
<reference evidence="3" key="1">
    <citation type="submission" date="2020-05" db="UniProtKB">
        <authorList>
            <consortium name="EnsemblMetazoa"/>
        </authorList>
    </citation>
    <scope>IDENTIFICATION</scope>
    <source>
        <strain evidence="3">BB02</strain>
    </source>
</reference>
<keyword evidence="2" id="KW-0732">Signal</keyword>
<dbReference type="OrthoDB" id="6157850at2759"/>
<feature type="region of interest" description="Disordered" evidence="1">
    <location>
        <begin position="341"/>
        <end position="364"/>
    </location>
</feature>
<protein>
    <submittedName>
        <fullName evidence="3">Uncharacterized protein</fullName>
    </submittedName>
</protein>
<feature type="signal peptide" evidence="2">
    <location>
        <begin position="1"/>
        <end position="23"/>
    </location>
</feature>
<dbReference type="EnsemblMetazoa" id="BGLB028797-RA">
    <property type="protein sequence ID" value="BGLB028797-PA"/>
    <property type="gene ID" value="BGLB028797"/>
</dbReference>
<evidence type="ECO:0000313" key="4">
    <source>
        <dbReference type="Proteomes" id="UP000076420"/>
    </source>
</evidence>
<proteinExistence type="predicted"/>
<feature type="region of interest" description="Disordered" evidence="1">
    <location>
        <begin position="243"/>
        <end position="267"/>
    </location>
</feature>
<accession>A0A2C9L9Y2</accession>
<sequence>MLYRRLSPLAVLISSFFLSCVIADSLDAAAAQTDQGASTYQARQQQREPTQQQLNPSSLAASESRYFHSLLNDGVLADNFVVDTRAIPRFVGKKDISSFSDEMDRMSRAIPRFVGKKRANEEVSSGIQTDAHRVEKRSAARRIYVARGAPYFIGKRYTNYRTSKNVPSSPYLSAQEFKATFRRTDPYFMGKRASDFDDAEEEFPNFDERGAPRFVGKRGAPRFVGKRDIPRFVGKRAPPRFVGKRDPPRFVGKRDPPRFVGKRDPPRFVGKREEDDLIELYEPRESYEFGSDAGEQEGVYPALPILLDLIKQREAEDEAAARRQEAIELIQARLQNADELLQAERASRESHTDDNSADETGVRR</sequence>
<dbReference type="Proteomes" id="UP000076420">
    <property type="component" value="Unassembled WGS sequence"/>
</dbReference>
<feature type="compositionally biased region" description="Low complexity" evidence="1">
    <location>
        <begin position="41"/>
        <end position="53"/>
    </location>
</feature>
<name>A0A2C9L9Y2_BIOGL</name>
<gene>
    <name evidence="3" type="primary">106060508</name>
</gene>
<dbReference type="PROSITE" id="PS51257">
    <property type="entry name" value="PROKAR_LIPOPROTEIN"/>
    <property type="match status" value="1"/>
</dbReference>
<feature type="chain" id="PRO_5013401790" evidence="2">
    <location>
        <begin position="24"/>
        <end position="364"/>
    </location>
</feature>
<dbReference type="VEuPathDB" id="VectorBase:BGLB028797"/>
<feature type="compositionally biased region" description="Basic and acidic residues" evidence="1">
    <location>
        <begin position="345"/>
        <end position="364"/>
    </location>
</feature>
<dbReference type="KEGG" id="bgt:106060508"/>
<feature type="region of interest" description="Disordered" evidence="1">
    <location>
        <begin position="37"/>
        <end position="57"/>
    </location>
</feature>
<evidence type="ECO:0000256" key="1">
    <source>
        <dbReference type="SAM" id="MobiDB-lite"/>
    </source>
</evidence>
<evidence type="ECO:0000256" key="2">
    <source>
        <dbReference type="SAM" id="SignalP"/>
    </source>
</evidence>
<organism evidence="3 4">
    <name type="scientific">Biomphalaria glabrata</name>
    <name type="common">Bloodfluke planorb</name>
    <name type="synonym">Freshwater snail</name>
    <dbReference type="NCBI Taxonomy" id="6526"/>
    <lineage>
        <taxon>Eukaryota</taxon>
        <taxon>Metazoa</taxon>
        <taxon>Spiralia</taxon>
        <taxon>Lophotrochozoa</taxon>
        <taxon>Mollusca</taxon>
        <taxon>Gastropoda</taxon>
        <taxon>Heterobranchia</taxon>
        <taxon>Euthyneura</taxon>
        <taxon>Panpulmonata</taxon>
        <taxon>Hygrophila</taxon>
        <taxon>Lymnaeoidea</taxon>
        <taxon>Planorbidae</taxon>
        <taxon>Biomphalaria</taxon>
    </lineage>
</organism>
<evidence type="ECO:0000313" key="3">
    <source>
        <dbReference type="EnsemblMetazoa" id="BGLB028797-PA"/>
    </source>
</evidence>
<dbReference type="VEuPathDB" id="VectorBase:BGLAX_035377"/>